<dbReference type="PANTHER" id="PTHR42715:SF10">
    <property type="entry name" value="BETA-GLUCOSIDASE"/>
    <property type="match status" value="1"/>
</dbReference>
<comment type="caution">
    <text evidence="9">The sequence shown here is derived from an EMBL/GenBank/DDBJ whole genome shotgun (WGS) entry which is preliminary data.</text>
</comment>
<evidence type="ECO:0000256" key="4">
    <source>
        <dbReference type="ARBA" id="ARBA00032194"/>
    </source>
</evidence>
<dbReference type="InterPro" id="IPR002772">
    <property type="entry name" value="Glyco_hydro_3_C"/>
</dbReference>
<feature type="region of interest" description="Disordered" evidence="6">
    <location>
        <begin position="764"/>
        <end position="785"/>
    </location>
</feature>
<evidence type="ECO:0000256" key="2">
    <source>
        <dbReference type="ARBA" id="ARBA00022801"/>
    </source>
</evidence>
<keyword evidence="2 9" id="KW-0378">Hydrolase</keyword>
<dbReference type="Pfam" id="PF01915">
    <property type="entry name" value="Glyco_hydro_3_C"/>
    <property type="match status" value="1"/>
</dbReference>
<dbReference type="Gene3D" id="2.60.40.10">
    <property type="entry name" value="Immunoglobulins"/>
    <property type="match status" value="1"/>
</dbReference>
<dbReference type="EMBL" id="JACIDB010000001">
    <property type="protein sequence ID" value="MBB3874269.1"/>
    <property type="molecule type" value="Genomic_DNA"/>
</dbReference>
<dbReference type="Pfam" id="PF14310">
    <property type="entry name" value="Fn3-like"/>
    <property type="match status" value="1"/>
</dbReference>
<evidence type="ECO:0000256" key="5">
    <source>
        <dbReference type="ARBA" id="ARBA00032594"/>
    </source>
</evidence>
<dbReference type="AlphaFoldDB" id="A0AAW3TNT4"/>
<dbReference type="InterPro" id="IPR013783">
    <property type="entry name" value="Ig-like_fold"/>
</dbReference>
<feature type="signal peptide" evidence="7">
    <location>
        <begin position="1"/>
        <end position="26"/>
    </location>
</feature>
<evidence type="ECO:0000256" key="7">
    <source>
        <dbReference type="SAM" id="SignalP"/>
    </source>
</evidence>
<sequence>MMRKSRLATLALTGIVAAGLAASSIAAGRNAPTAPTWLSTSLSPEQRAEALLRAMTLEEKAGQVSQQFMFGTFEEFAPSVRDGKVGSLLFVTDPAIINRLQKVAVEETRLKIPLIFGYDVIHGFRTIFPVPLGNAASWDPAGVERAQAVAAAEARSAGIHWAFAPMLDVARDPRWGRIVEGPGEDPFLASVLARAQVKGFQGPAIGTPGHIIAGPKHFAGYAAADGGRDYDGVYLSDAQLYNVILPPFAAAVQAGAGNVMSAYMDLNDIPAVGNTWLLTDVLRGQMGFKGWVVSDANGTKNQVVQHFARDEADAAVRSIAAGNDMEMSFGTAASAATLAASVRAGKLAEATLDQAVRRILIAKFTMGLFERPFVDEAQARRTLADPGHRDAAQQAAERSFVLLKNDGALPLRAGANAHVAVIGASANSKRDMLGPWAFQYDLPETVTVFEGVRDRLGRAATVETAPGVQLKRNVPSMFESITIPGQAKPEPRWDAARTTREFDAAVALAKRSDLIILTLGEAEDMSGEGASRSDLTLPGDQMKLFDAVMALGKPVVVVTMSGRPLALGSVLERAPAVLHTWFGGTRGGTAIARTLFGDVNPGGKLPVTWPRSVGQVPIYYAHNTTHMPQDQGKRYWDIPSTPQFEFGYGLSYTRFTIGAPKLDTPVLQPGGRVTVSTTVTNSGDRAGDEVVQLYIHQQAGRASRPVRELKGFQRVTLKPGETRTVSFTLDESSVQYWNAAERGWVVDPGTFDIWVGSSSNAQNHGQFSVGGAPRAGRGFLPNATR</sequence>
<dbReference type="GO" id="GO:0008422">
    <property type="term" value="F:beta-glucosidase activity"/>
    <property type="evidence" value="ECO:0007669"/>
    <property type="project" value="UniProtKB-ARBA"/>
</dbReference>
<dbReference type="SUPFAM" id="SSF52279">
    <property type="entry name" value="Beta-D-glucan exohydrolase, C-terminal domain"/>
    <property type="match status" value="1"/>
</dbReference>
<dbReference type="PANTHER" id="PTHR42715">
    <property type="entry name" value="BETA-GLUCOSIDASE"/>
    <property type="match status" value="1"/>
</dbReference>
<dbReference type="PRINTS" id="PR00133">
    <property type="entry name" value="GLHYDRLASE3"/>
</dbReference>
<dbReference type="SUPFAM" id="SSF51445">
    <property type="entry name" value="(Trans)glycosidases"/>
    <property type="match status" value="1"/>
</dbReference>
<feature type="domain" description="Fibronectin type III-like" evidence="8">
    <location>
        <begin position="689"/>
        <end position="759"/>
    </location>
</feature>
<dbReference type="Pfam" id="PF00933">
    <property type="entry name" value="Glyco_hydro_3"/>
    <property type="match status" value="1"/>
</dbReference>
<dbReference type="Gene3D" id="3.40.50.1700">
    <property type="entry name" value="Glycoside hydrolase family 3 C-terminal domain"/>
    <property type="match status" value="1"/>
</dbReference>
<comment type="similarity">
    <text evidence="1">Belongs to the glycosyl hydrolase 3 family.</text>
</comment>
<evidence type="ECO:0000313" key="10">
    <source>
        <dbReference type="Proteomes" id="UP000528945"/>
    </source>
</evidence>
<dbReference type="InterPro" id="IPR036962">
    <property type="entry name" value="Glyco_hydro_3_N_sf"/>
</dbReference>
<evidence type="ECO:0000313" key="9">
    <source>
        <dbReference type="EMBL" id="MBB3874269.1"/>
    </source>
</evidence>
<keyword evidence="9" id="KW-0326">Glycosidase</keyword>
<dbReference type="Proteomes" id="UP000528945">
    <property type="component" value="Unassembled WGS sequence"/>
</dbReference>
<accession>A0AAW3TNT4</accession>
<protein>
    <recommendedName>
        <fullName evidence="5">Beta-D-glucoside glucohydrolase</fullName>
    </recommendedName>
    <alternativeName>
        <fullName evidence="3">Cellobiase</fullName>
    </alternativeName>
    <alternativeName>
        <fullName evidence="4">Gentiobiase</fullName>
    </alternativeName>
</protein>
<dbReference type="InterPro" id="IPR026891">
    <property type="entry name" value="Fn3-like"/>
</dbReference>
<dbReference type="SMART" id="SM01217">
    <property type="entry name" value="Fn3_like"/>
    <property type="match status" value="1"/>
</dbReference>
<dbReference type="InterPro" id="IPR050288">
    <property type="entry name" value="Cellulose_deg_GH3"/>
</dbReference>
<name>A0AAW3TNT4_9SPHN</name>
<keyword evidence="10" id="KW-1185">Reference proteome</keyword>
<evidence type="ECO:0000259" key="8">
    <source>
        <dbReference type="SMART" id="SM01217"/>
    </source>
</evidence>
<evidence type="ECO:0000256" key="1">
    <source>
        <dbReference type="ARBA" id="ARBA00005336"/>
    </source>
</evidence>
<evidence type="ECO:0000256" key="3">
    <source>
        <dbReference type="ARBA" id="ARBA00031448"/>
    </source>
</evidence>
<reference evidence="9 10" key="1">
    <citation type="submission" date="2020-08" db="EMBL/GenBank/DDBJ databases">
        <title>Genomic Encyclopedia of Type Strains, Phase IV (KMG-IV): sequencing the most valuable type-strain genomes for metagenomic binning, comparative biology and taxonomic classification.</title>
        <authorList>
            <person name="Goeker M."/>
        </authorList>
    </citation>
    <scope>NUCLEOTIDE SEQUENCE [LARGE SCALE GENOMIC DNA]</scope>
    <source>
        <strain evidence="9 10">DSM 15581</strain>
    </source>
</reference>
<dbReference type="Gene3D" id="3.20.20.300">
    <property type="entry name" value="Glycoside hydrolase, family 3, N-terminal domain"/>
    <property type="match status" value="1"/>
</dbReference>
<dbReference type="InterPro" id="IPR036881">
    <property type="entry name" value="Glyco_hydro_3_C_sf"/>
</dbReference>
<dbReference type="InterPro" id="IPR001764">
    <property type="entry name" value="Glyco_hydro_3_N"/>
</dbReference>
<dbReference type="RefSeq" id="WP_244304927.1">
    <property type="nucleotide sequence ID" value="NZ_JACIDB010000001.1"/>
</dbReference>
<proteinExistence type="inferred from homology"/>
<feature type="chain" id="PRO_5043823012" description="Beta-D-glucoside glucohydrolase" evidence="7">
    <location>
        <begin position="27"/>
        <end position="785"/>
    </location>
</feature>
<dbReference type="GO" id="GO:0005975">
    <property type="term" value="P:carbohydrate metabolic process"/>
    <property type="evidence" value="ECO:0007669"/>
    <property type="project" value="InterPro"/>
</dbReference>
<dbReference type="InterPro" id="IPR017853">
    <property type="entry name" value="GH"/>
</dbReference>
<dbReference type="FunFam" id="2.60.40.10:FF:000495">
    <property type="entry name" value="Periplasmic beta-glucosidase"/>
    <property type="match status" value="1"/>
</dbReference>
<keyword evidence="7" id="KW-0732">Signal</keyword>
<organism evidence="9 10">
    <name type="scientific">Sphingomonas aquatilis</name>
    <dbReference type="NCBI Taxonomy" id="93063"/>
    <lineage>
        <taxon>Bacteria</taxon>
        <taxon>Pseudomonadati</taxon>
        <taxon>Pseudomonadota</taxon>
        <taxon>Alphaproteobacteria</taxon>
        <taxon>Sphingomonadales</taxon>
        <taxon>Sphingomonadaceae</taxon>
        <taxon>Sphingomonas</taxon>
    </lineage>
</organism>
<dbReference type="NCBIfam" id="NF011678">
    <property type="entry name" value="PRK15098.1"/>
    <property type="match status" value="1"/>
</dbReference>
<gene>
    <name evidence="9" type="ORF">GGR47_000485</name>
</gene>
<evidence type="ECO:0000256" key="6">
    <source>
        <dbReference type="SAM" id="MobiDB-lite"/>
    </source>
</evidence>